<dbReference type="AlphaFoldDB" id="A0A8X6TZQ7"/>
<organism evidence="1 2">
    <name type="scientific">Nephila pilipes</name>
    <name type="common">Giant wood spider</name>
    <name type="synonym">Nephila maculata</name>
    <dbReference type="NCBI Taxonomy" id="299642"/>
    <lineage>
        <taxon>Eukaryota</taxon>
        <taxon>Metazoa</taxon>
        <taxon>Ecdysozoa</taxon>
        <taxon>Arthropoda</taxon>
        <taxon>Chelicerata</taxon>
        <taxon>Arachnida</taxon>
        <taxon>Araneae</taxon>
        <taxon>Araneomorphae</taxon>
        <taxon>Entelegynae</taxon>
        <taxon>Araneoidea</taxon>
        <taxon>Nephilidae</taxon>
        <taxon>Nephila</taxon>
    </lineage>
</organism>
<name>A0A8X6TZQ7_NEPPI</name>
<protein>
    <submittedName>
        <fullName evidence="1">Uncharacterized protein</fullName>
    </submittedName>
</protein>
<dbReference type="Proteomes" id="UP000887013">
    <property type="component" value="Unassembled WGS sequence"/>
</dbReference>
<proteinExistence type="predicted"/>
<reference evidence="1" key="1">
    <citation type="submission" date="2020-08" db="EMBL/GenBank/DDBJ databases">
        <title>Multicomponent nature underlies the extraordinary mechanical properties of spider dragline silk.</title>
        <authorList>
            <person name="Kono N."/>
            <person name="Nakamura H."/>
            <person name="Mori M."/>
            <person name="Yoshida Y."/>
            <person name="Ohtoshi R."/>
            <person name="Malay A.D."/>
            <person name="Moran D.A.P."/>
            <person name="Tomita M."/>
            <person name="Numata K."/>
            <person name="Arakawa K."/>
        </authorList>
    </citation>
    <scope>NUCLEOTIDE SEQUENCE</scope>
</reference>
<gene>
    <name evidence="1" type="ORF">NPIL_82591</name>
</gene>
<keyword evidence="2" id="KW-1185">Reference proteome</keyword>
<evidence type="ECO:0000313" key="2">
    <source>
        <dbReference type="Proteomes" id="UP000887013"/>
    </source>
</evidence>
<dbReference type="EMBL" id="BMAW01068505">
    <property type="protein sequence ID" value="GFT64825.1"/>
    <property type="molecule type" value="Genomic_DNA"/>
</dbReference>
<comment type="caution">
    <text evidence="1">The sequence shown here is derived from an EMBL/GenBank/DDBJ whole genome shotgun (WGS) entry which is preliminary data.</text>
</comment>
<sequence>MQYLNRYLNETAPHFVQQEKSGLSGFNVHKVDVRGTLSANLKRCERMSSTGTGLVERVHRQTERLIVFVHDSSRETGDNLAFNV</sequence>
<evidence type="ECO:0000313" key="1">
    <source>
        <dbReference type="EMBL" id="GFT64825.1"/>
    </source>
</evidence>
<accession>A0A8X6TZQ7</accession>